<reference evidence="2" key="1">
    <citation type="submission" date="2022-10" db="EMBL/GenBank/DDBJ databases">
        <title>Genome assembly of Pristionchus species.</title>
        <authorList>
            <person name="Yoshida K."/>
            <person name="Sommer R.J."/>
        </authorList>
    </citation>
    <scope>NUCLEOTIDE SEQUENCE [LARGE SCALE GENOMIC DNA]</scope>
    <source>
        <strain evidence="2">RS5460</strain>
    </source>
</reference>
<comment type="caution">
    <text evidence="1">The sequence shown here is derived from an EMBL/GenBank/DDBJ whole genome shotgun (WGS) entry which is preliminary data.</text>
</comment>
<sequence length="96" mass="10641">MSNELQKTECRDALLNPINSHPVLKSEATFSALAIVLLMIIVISENEPTRANQVNSVLFQCGFVVSPEMSGISIYCPGILLAQYTLRSHLKYFVVN</sequence>
<evidence type="ECO:0000313" key="1">
    <source>
        <dbReference type="EMBL" id="GMR50589.1"/>
    </source>
</evidence>
<evidence type="ECO:0000313" key="2">
    <source>
        <dbReference type="Proteomes" id="UP001328107"/>
    </source>
</evidence>
<organism evidence="1 2">
    <name type="scientific">Pristionchus mayeri</name>
    <dbReference type="NCBI Taxonomy" id="1317129"/>
    <lineage>
        <taxon>Eukaryota</taxon>
        <taxon>Metazoa</taxon>
        <taxon>Ecdysozoa</taxon>
        <taxon>Nematoda</taxon>
        <taxon>Chromadorea</taxon>
        <taxon>Rhabditida</taxon>
        <taxon>Rhabditina</taxon>
        <taxon>Diplogasteromorpha</taxon>
        <taxon>Diplogasteroidea</taxon>
        <taxon>Neodiplogasteridae</taxon>
        <taxon>Pristionchus</taxon>
    </lineage>
</organism>
<dbReference type="Proteomes" id="UP001328107">
    <property type="component" value="Unassembled WGS sequence"/>
</dbReference>
<proteinExistence type="predicted"/>
<keyword evidence="2" id="KW-1185">Reference proteome</keyword>
<dbReference type="EMBL" id="BTRK01000004">
    <property type="protein sequence ID" value="GMR50589.1"/>
    <property type="molecule type" value="Genomic_DNA"/>
</dbReference>
<gene>
    <name evidence="1" type="ORF">PMAYCL1PPCAC_20784</name>
</gene>
<name>A0AAN5CUR2_9BILA</name>
<accession>A0AAN5CUR2</accession>
<dbReference type="AlphaFoldDB" id="A0AAN5CUR2"/>
<protein>
    <submittedName>
        <fullName evidence="1">Uncharacterized protein</fullName>
    </submittedName>
</protein>